<dbReference type="PANTHER" id="PTHR42865:SF10">
    <property type="entry name" value="SODIUM:DICARBOXYLATE SYMPORTER FAMILY PROTEIN"/>
    <property type="match status" value="1"/>
</dbReference>
<dbReference type="RefSeq" id="WP_085103851.1">
    <property type="nucleotide sequence ID" value="NZ_FWZU01000005.1"/>
</dbReference>
<feature type="transmembrane region" description="Helical" evidence="6">
    <location>
        <begin position="49"/>
        <end position="69"/>
    </location>
</feature>
<feature type="transmembrane region" description="Helical" evidence="6">
    <location>
        <begin position="12"/>
        <end position="29"/>
    </location>
</feature>
<proteinExistence type="predicted"/>
<feature type="transmembrane region" description="Helical" evidence="6">
    <location>
        <begin position="336"/>
        <end position="362"/>
    </location>
</feature>
<dbReference type="GO" id="GO:0005886">
    <property type="term" value="C:plasma membrane"/>
    <property type="evidence" value="ECO:0007669"/>
    <property type="project" value="TreeGrafter"/>
</dbReference>
<dbReference type="Pfam" id="PF00375">
    <property type="entry name" value="SDF"/>
    <property type="match status" value="1"/>
</dbReference>
<dbReference type="EMBL" id="FWZU01000005">
    <property type="protein sequence ID" value="SMF35740.1"/>
    <property type="molecule type" value="Genomic_DNA"/>
</dbReference>
<keyword evidence="5 6" id="KW-0472">Membrane</keyword>
<keyword evidence="3 6" id="KW-0812">Transmembrane</keyword>
<evidence type="ECO:0000313" key="8">
    <source>
        <dbReference type="Proteomes" id="UP000192906"/>
    </source>
</evidence>
<comment type="subcellular location">
    <subcellularLocation>
        <location evidence="1">Membrane</location>
        <topology evidence="1">Multi-pass membrane protein</topology>
    </subcellularLocation>
</comment>
<accession>A0A1X7EKV1</accession>
<dbReference type="STRING" id="1519643.SAMN06295933_3110"/>
<evidence type="ECO:0000256" key="5">
    <source>
        <dbReference type="ARBA" id="ARBA00023136"/>
    </source>
</evidence>
<dbReference type="PANTHER" id="PTHR42865">
    <property type="entry name" value="PROTON/GLUTAMATE-ASPARTATE SYMPORTER"/>
    <property type="match status" value="1"/>
</dbReference>
<feature type="transmembrane region" description="Helical" evidence="6">
    <location>
        <begin position="200"/>
        <end position="226"/>
    </location>
</feature>
<feature type="transmembrane region" description="Helical" evidence="6">
    <location>
        <begin position="81"/>
        <end position="102"/>
    </location>
</feature>
<dbReference type="AlphaFoldDB" id="A0A1X7EKV1"/>
<feature type="transmembrane region" description="Helical" evidence="6">
    <location>
        <begin position="122"/>
        <end position="148"/>
    </location>
</feature>
<evidence type="ECO:0000256" key="6">
    <source>
        <dbReference type="SAM" id="Phobius"/>
    </source>
</evidence>
<protein>
    <submittedName>
        <fullName evidence="7">Na+/H+-dicarboxylate symporter</fullName>
    </submittedName>
</protein>
<evidence type="ECO:0000256" key="2">
    <source>
        <dbReference type="ARBA" id="ARBA00022448"/>
    </source>
</evidence>
<evidence type="ECO:0000256" key="4">
    <source>
        <dbReference type="ARBA" id="ARBA00022989"/>
    </source>
</evidence>
<keyword evidence="4 6" id="KW-1133">Transmembrane helix</keyword>
<dbReference type="GO" id="GO:0015293">
    <property type="term" value="F:symporter activity"/>
    <property type="evidence" value="ECO:0007669"/>
    <property type="project" value="InterPro"/>
</dbReference>
<dbReference type="InterPro" id="IPR001991">
    <property type="entry name" value="Na-dicarboxylate_symporter"/>
</dbReference>
<dbReference type="Proteomes" id="UP000192906">
    <property type="component" value="Unassembled WGS sequence"/>
</dbReference>
<evidence type="ECO:0000256" key="1">
    <source>
        <dbReference type="ARBA" id="ARBA00004141"/>
    </source>
</evidence>
<gene>
    <name evidence="7" type="ORF">SAMN06295933_3110</name>
</gene>
<dbReference type="OrthoDB" id="9768885at2"/>
<reference evidence="8" key="1">
    <citation type="submission" date="2017-04" db="EMBL/GenBank/DDBJ databases">
        <authorList>
            <person name="Varghese N."/>
            <person name="Submissions S."/>
        </authorList>
    </citation>
    <scope>NUCLEOTIDE SEQUENCE [LARGE SCALE GENOMIC DNA]</scope>
    <source>
        <strain evidence="8">K3S</strain>
    </source>
</reference>
<feature type="transmembrane region" description="Helical" evidence="6">
    <location>
        <begin position="310"/>
        <end position="330"/>
    </location>
</feature>
<dbReference type="SUPFAM" id="SSF118215">
    <property type="entry name" value="Proton glutamate symport protein"/>
    <property type="match status" value="1"/>
</dbReference>
<evidence type="ECO:0000256" key="3">
    <source>
        <dbReference type="ARBA" id="ARBA00022692"/>
    </source>
</evidence>
<dbReference type="InterPro" id="IPR036458">
    <property type="entry name" value="Na:dicarbo_symporter_sf"/>
</dbReference>
<organism evidence="7 8">
    <name type="scientific">Desulfovibrio gilichinskyi</name>
    <dbReference type="NCBI Taxonomy" id="1519643"/>
    <lineage>
        <taxon>Bacteria</taxon>
        <taxon>Pseudomonadati</taxon>
        <taxon>Thermodesulfobacteriota</taxon>
        <taxon>Desulfovibrionia</taxon>
        <taxon>Desulfovibrionales</taxon>
        <taxon>Desulfovibrionaceae</taxon>
        <taxon>Desulfovibrio</taxon>
    </lineage>
</organism>
<dbReference type="PRINTS" id="PR00173">
    <property type="entry name" value="EDTRNSPORT"/>
</dbReference>
<evidence type="ECO:0000313" key="7">
    <source>
        <dbReference type="EMBL" id="SMF35740.1"/>
    </source>
</evidence>
<name>A0A1X7EKV1_9BACT</name>
<dbReference type="Gene3D" id="1.10.3860.10">
    <property type="entry name" value="Sodium:dicarboxylate symporter"/>
    <property type="match status" value="1"/>
</dbReference>
<feature type="transmembrane region" description="Helical" evidence="6">
    <location>
        <begin position="168"/>
        <end position="188"/>
    </location>
</feature>
<keyword evidence="8" id="KW-1185">Reference proteome</keyword>
<sequence>MSSESRLKEFGLIFKLLVGIAAGVVIGLFANDAVMEVMVTVKYVIGQLIYYTVPLVVIGFIAPAITRLGHNAHKMLGAGVGLAYLSAAGAATMAAFAGYALIPHLSIATHMEGLQELPKVVFQLNIPPVMSVMTALVTAIIIGIATIWTQAKNFENMLGEFESIMMQVVNRIVIPILPVFIAATFAGLAYEGSLTHQLPVFLEVIVIVLVGHFIWLTVLYTIAALISKKNPMEVVKHYLPAYLTAVGTMSSAATLPVSLECAGKSKVLCKDTVEFMVPLGATIHLCGSVLTETFFAMTISMMLYGHMPTVGTMALFVGLFGIFAIGAPGVPGGTVMASLGIVVGVLGFDPAGVALLLAVFALQDSFGTACNVTGDGALALMLEGIFNRHGELEKLHLSPEGQDI</sequence>
<keyword evidence="2" id="KW-0813">Transport</keyword>